<dbReference type="PANTHER" id="PTHR12203:SF35">
    <property type="entry name" value="PROTEIN O-GLUCOSYLTRANSFERASE 1"/>
    <property type="match status" value="1"/>
</dbReference>
<proteinExistence type="predicted"/>
<evidence type="ECO:0000259" key="2">
    <source>
        <dbReference type="SMART" id="SM00672"/>
    </source>
</evidence>
<sequence>MTNRDDDIEKALSLRLSQNAKKMNYTLPIDMFDCLRNTSCSIINGSERKVVSPSGDFKDIRWEKDTNKFFTPVNSGLEKRVVPFANYLLKSKIYKQVLVNFNDAEGHDYSRLLPSNLTFQGPIQYARTKSQRDYVTLFPLGKSFMGLGSRNVPLERDDLPFEKKKDTLVWRGAPSGVYFTNFNEKKSARNTVYEKAPHTHFSKFARLSLIPELSKKPEFNVGFTAPSNDNYRKLVDYLKVNLPTSFSPKMNIADQRAYKYLLAIDGNDIPSNIFWALMSNSVVLKVESEWETALCAGLEPWVHYVPVTNVESIEKAINFLNDNIDLCKTIINNAHNYMSFHMDLKYRRILDYLTVNEYCKNLIDTTHITDDYCFFTSDGKL</sequence>
<feature type="domain" description="Glycosyl transferase CAP10" evidence="2">
    <location>
        <begin position="151"/>
        <end position="365"/>
    </location>
</feature>
<organism evidence="3 4">
    <name type="scientific">Alteromonas mediterranea (strain DSM 17117 / CIP 110805 / LMG 28347 / Deep ecotype)</name>
    <dbReference type="NCBI Taxonomy" id="1774373"/>
    <lineage>
        <taxon>Bacteria</taxon>
        <taxon>Pseudomonadati</taxon>
        <taxon>Pseudomonadota</taxon>
        <taxon>Gammaproteobacteria</taxon>
        <taxon>Alteromonadales</taxon>
        <taxon>Alteromonadaceae</taxon>
        <taxon>Alteromonas/Salinimonas group</taxon>
        <taxon>Alteromonas</taxon>
    </lineage>
</organism>
<evidence type="ECO:0000313" key="4">
    <source>
        <dbReference type="Proteomes" id="UP000001870"/>
    </source>
</evidence>
<dbReference type="InterPro" id="IPR051091">
    <property type="entry name" value="O-Glucosyltr/Glycosyltrsf_90"/>
</dbReference>
<dbReference type="KEGG" id="amc:MADE_1013845"/>
<dbReference type="HOGENOM" id="CLU_724886_0_0_6"/>
<evidence type="ECO:0000313" key="3">
    <source>
        <dbReference type="EMBL" id="AEA98903.1"/>
    </source>
</evidence>
<reference evidence="3 4" key="2">
    <citation type="journal article" date="2015" name="Antonie Van Leeuwenhoek">
        <title>Ecophysiological diversity of a novel member of the genus Alteromonas, and description of Alteromonas mediterranea sp. nov.</title>
        <authorList>
            <person name="Ivanova E.P."/>
            <person name="Lopez-Perez M."/>
            <person name="Zabalos M."/>
            <person name="Nguyen S.H."/>
            <person name="Webb H.K."/>
            <person name="Ryan J."/>
            <person name="Lagutin K."/>
            <person name="Vyssotski M."/>
            <person name="Crawford R.J."/>
            <person name="Rodriguez-Valera F."/>
        </authorList>
    </citation>
    <scope>NUCLEOTIDE SEQUENCE [LARGE SCALE GENOMIC DNA]</scope>
    <source>
        <strain evidence="4">DSM 17117 / CIP 110805 / LMG 28347 / Deep ecotype</strain>
    </source>
</reference>
<keyword evidence="1" id="KW-0808">Transferase</keyword>
<reference evidence="3 4" key="1">
    <citation type="journal article" date="2008" name="ISME J.">
        <title>Comparative genomics of two ecotypes of the marine planktonic copiotroph Alteromonas macleodii suggests alternative lifestyles associated with different kinds of particulate organic matter.</title>
        <authorList>
            <person name="Ivars-Martinez E."/>
            <person name="Martin-Cuadrado A.B."/>
            <person name="D'Auria G."/>
            <person name="Mira A."/>
            <person name="Ferriera S."/>
            <person name="Johnson J."/>
            <person name="Friedman R."/>
            <person name="Rodriguez-Valera F."/>
        </authorList>
    </citation>
    <scope>NUCLEOTIDE SEQUENCE [LARGE SCALE GENOMIC DNA]</scope>
    <source>
        <strain evidence="4">DSM 17117 / CIP 110805 / LMG 28347 / Deep ecotype</strain>
    </source>
</reference>
<dbReference type="InterPro" id="IPR006598">
    <property type="entry name" value="CAP10"/>
</dbReference>
<evidence type="ECO:0000256" key="1">
    <source>
        <dbReference type="ARBA" id="ARBA00022679"/>
    </source>
</evidence>
<keyword evidence="4" id="KW-1185">Reference proteome</keyword>
<protein>
    <recommendedName>
        <fullName evidence="2">Glycosyl transferase CAP10 domain-containing protein</fullName>
    </recommendedName>
</protein>
<dbReference type="Proteomes" id="UP000001870">
    <property type="component" value="Chromosome"/>
</dbReference>
<dbReference type="PANTHER" id="PTHR12203">
    <property type="entry name" value="KDEL LYS-ASP-GLU-LEU CONTAINING - RELATED"/>
    <property type="match status" value="1"/>
</dbReference>
<dbReference type="SMART" id="SM00672">
    <property type="entry name" value="CAP10"/>
    <property type="match status" value="1"/>
</dbReference>
<dbReference type="AlphaFoldDB" id="F2GAG9"/>
<dbReference type="RefSeq" id="WP_012519195.1">
    <property type="nucleotide sequence ID" value="NC_011138.3"/>
</dbReference>
<dbReference type="GO" id="GO:0016740">
    <property type="term" value="F:transferase activity"/>
    <property type="evidence" value="ECO:0007669"/>
    <property type="project" value="UniProtKB-KW"/>
</dbReference>
<gene>
    <name evidence="3" type="ordered locus">MADE_1013845</name>
</gene>
<dbReference type="EMBL" id="CP001103">
    <property type="protein sequence ID" value="AEA98903.1"/>
    <property type="molecule type" value="Genomic_DNA"/>
</dbReference>
<name>F2GAG9_ALTMD</name>
<accession>F2GAG9</accession>
<dbReference type="Pfam" id="PF05686">
    <property type="entry name" value="Glyco_transf_90"/>
    <property type="match status" value="1"/>
</dbReference>